<dbReference type="Proteomes" id="UP000008068">
    <property type="component" value="Unassembled WGS sequence"/>
</dbReference>
<dbReference type="OrthoDB" id="5811801at2759"/>
<accession>G0PHV2</accession>
<proteinExistence type="predicted"/>
<feature type="signal peptide" evidence="1">
    <location>
        <begin position="1"/>
        <end position="21"/>
    </location>
</feature>
<sequence length="95" mass="11010">MTNKIILVLLVILVDLKLLNTQEDIGGRLMMMDRHMRRLNLSDIHFEDPGKDAVNRTAHEMVNENAQNVTNWIQKSVDLPLPVYRNISRLKSRMG</sequence>
<name>G0PHV2_CAEBE</name>
<evidence type="ECO:0000256" key="1">
    <source>
        <dbReference type="SAM" id="SignalP"/>
    </source>
</evidence>
<feature type="chain" id="PRO_5003406991" evidence="1">
    <location>
        <begin position="22"/>
        <end position="95"/>
    </location>
</feature>
<protein>
    <submittedName>
        <fullName evidence="2">Uncharacterized protein</fullName>
    </submittedName>
</protein>
<dbReference type="HOGENOM" id="CLU_169868_0_0_1"/>
<evidence type="ECO:0000313" key="3">
    <source>
        <dbReference type="Proteomes" id="UP000008068"/>
    </source>
</evidence>
<evidence type="ECO:0000313" key="2">
    <source>
        <dbReference type="EMBL" id="EGT57057.1"/>
    </source>
</evidence>
<dbReference type="EMBL" id="GL380511">
    <property type="protein sequence ID" value="EGT57057.1"/>
    <property type="molecule type" value="Genomic_DNA"/>
</dbReference>
<reference evidence="3" key="1">
    <citation type="submission" date="2011-07" db="EMBL/GenBank/DDBJ databases">
        <authorList>
            <consortium name="Caenorhabditis brenneri Sequencing and Analysis Consortium"/>
            <person name="Wilson R.K."/>
        </authorList>
    </citation>
    <scope>NUCLEOTIDE SEQUENCE [LARGE SCALE GENOMIC DNA]</scope>
    <source>
        <strain evidence="3">PB2801</strain>
    </source>
</reference>
<organism evidence="3">
    <name type="scientific">Caenorhabditis brenneri</name>
    <name type="common">Nematode worm</name>
    <dbReference type="NCBI Taxonomy" id="135651"/>
    <lineage>
        <taxon>Eukaryota</taxon>
        <taxon>Metazoa</taxon>
        <taxon>Ecdysozoa</taxon>
        <taxon>Nematoda</taxon>
        <taxon>Chromadorea</taxon>
        <taxon>Rhabditida</taxon>
        <taxon>Rhabditina</taxon>
        <taxon>Rhabditomorpha</taxon>
        <taxon>Rhabditoidea</taxon>
        <taxon>Rhabditidae</taxon>
        <taxon>Peloderinae</taxon>
        <taxon>Caenorhabditis</taxon>
    </lineage>
</organism>
<keyword evidence="1" id="KW-0732">Signal</keyword>
<gene>
    <name evidence="2" type="ORF">CAEBREN_32235</name>
</gene>
<dbReference type="InParanoid" id="G0PHV2"/>
<keyword evidence="3" id="KW-1185">Reference proteome</keyword>
<dbReference type="AlphaFoldDB" id="G0PHV2"/>
<dbReference type="FunCoup" id="G0PHV2">
    <property type="interactions" value="226"/>
</dbReference>